<dbReference type="Proteomes" id="UP000000844">
    <property type="component" value="Chromosome"/>
</dbReference>
<dbReference type="STRING" id="446470.Snas_2885"/>
<protein>
    <recommendedName>
        <fullName evidence="3">Shikimate kinase</fullName>
    </recommendedName>
</protein>
<keyword evidence="2" id="KW-1185">Reference proteome</keyword>
<reference evidence="1 2" key="1">
    <citation type="journal article" date="2009" name="Stand. Genomic Sci.">
        <title>Complete genome sequence of Stackebrandtia nassauensis type strain (LLR-40K-21).</title>
        <authorList>
            <person name="Munk C."/>
            <person name="Lapidus A."/>
            <person name="Copeland A."/>
            <person name="Jando M."/>
            <person name="Mayilraj S."/>
            <person name="Glavina Del Rio T."/>
            <person name="Nolan M."/>
            <person name="Chen F."/>
            <person name="Lucas S."/>
            <person name="Tice H."/>
            <person name="Cheng J.F."/>
            <person name="Han C."/>
            <person name="Detter J.C."/>
            <person name="Bruce D."/>
            <person name="Goodwin L."/>
            <person name="Chain P."/>
            <person name="Pitluck S."/>
            <person name="Goker M."/>
            <person name="Ovchinikova G."/>
            <person name="Pati A."/>
            <person name="Ivanova N."/>
            <person name="Mavromatis K."/>
            <person name="Chen A."/>
            <person name="Palaniappan K."/>
            <person name="Land M."/>
            <person name="Hauser L."/>
            <person name="Chang Y.J."/>
            <person name="Jeffries C.D."/>
            <person name="Bristow J."/>
            <person name="Eisen J.A."/>
            <person name="Markowitz V."/>
            <person name="Hugenholtz P."/>
            <person name="Kyrpides N.C."/>
            <person name="Klenk H.P."/>
        </authorList>
    </citation>
    <scope>NUCLEOTIDE SEQUENCE [LARGE SCALE GENOMIC DNA]</scope>
    <source>
        <strain evidence="2">DSM 44728 / CIP 108903 / NRRL B-16338 / NBRC 102104 / LLR-40K-21</strain>
    </source>
</reference>
<name>D3Q8I6_STANL</name>
<sequence>MKRVLVTGLSGTGKSTLLEELSRHGFKCVDTDYDGYCGPADGSPPPTPEARPEWIWRPERIDALLSTEDAEVLVVSGCVENQGRFYPRFDHVVLLTVPAAVMAERLRHRDTNDYGKDPGELAESLGYIETVQPLLRQGATLEVDTSAPLAEVVDAVLTHLGQRPDQPRSPR</sequence>
<evidence type="ECO:0000313" key="1">
    <source>
        <dbReference type="EMBL" id="ADD42560.1"/>
    </source>
</evidence>
<dbReference type="HOGENOM" id="CLU_132654_0_0_11"/>
<dbReference type="Gene3D" id="3.40.50.300">
    <property type="entry name" value="P-loop containing nucleotide triphosphate hydrolases"/>
    <property type="match status" value="1"/>
</dbReference>
<dbReference type="eggNOG" id="COG0237">
    <property type="taxonomic scope" value="Bacteria"/>
</dbReference>
<dbReference type="KEGG" id="sna:Snas_2885"/>
<dbReference type="InterPro" id="IPR027417">
    <property type="entry name" value="P-loop_NTPase"/>
</dbReference>
<dbReference type="OrthoDB" id="5019413at2"/>
<organism evidence="1 2">
    <name type="scientific">Stackebrandtia nassauensis (strain DSM 44728 / CIP 108903 / NRRL B-16338 / NBRC 102104 / LLR-40K-21)</name>
    <dbReference type="NCBI Taxonomy" id="446470"/>
    <lineage>
        <taxon>Bacteria</taxon>
        <taxon>Bacillati</taxon>
        <taxon>Actinomycetota</taxon>
        <taxon>Actinomycetes</taxon>
        <taxon>Glycomycetales</taxon>
        <taxon>Glycomycetaceae</taxon>
        <taxon>Stackebrandtia</taxon>
    </lineage>
</organism>
<gene>
    <name evidence="1" type="ordered locus">Snas_2885</name>
</gene>
<dbReference type="EMBL" id="CP001778">
    <property type="protein sequence ID" value="ADD42560.1"/>
    <property type="molecule type" value="Genomic_DNA"/>
</dbReference>
<dbReference type="AlphaFoldDB" id="D3Q8I6"/>
<evidence type="ECO:0008006" key="3">
    <source>
        <dbReference type="Google" id="ProtNLM"/>
    </source>
</evidence>
<evidence type="ECO:0000313" key="2">
    <source>
        <dbReference type="Proteomes" id="UP000000844"/>
    </source>
</evidence>
<dbReference type="SUPFAM" id="SSF52540">
    <property type="entry name" value="P-loop containing nucleoside triphosphate hydrolases"/>
    <property type="match status" value="1"/>
</dbReference>
<proteinExistence type="predicted"/>
<dbReference type="RefSeq" id="WP_013018131.1">
    <property type="nucleotide sequence ID" value="NC_013947.1"/>
</dbReference>
<dbReference type="Pfam" id="PF13238">
    <property type="entry name" value="AAA_18"/>
    <property type="match status" value="1"/>
</dbReference>
<accession>D3Q8I6</accession>